<dbReference type="Proteomes" id="UP000693970">
    <property type="component" value="Unassembled WGS sequence"/>
</dbReference>
<dbReference type="Pfam" id="PF13843">
    <property type="entry name" value="DDE_Tnp_1_7"/>
    <property type="match status" value="1"/>
</dbReference>
<evidence type="ECO:0000313" key="2">
    <source>
        <dbReference type="EMBL" id="KAG7361874.1"/>
    </source>
</evidence>
<dbReference type="EMBL" id="JAGRRH010000013">
    <property type="protein sequence ID" value="KAG7361874.1"/>
    <property type="molecule type" value="Genomic_DNA"/>
</dbReference>
<organism evidence="2 3">
    <name type="scientific">Nitzschia inconspicua</name>
    <dbReference type="NCBI Taxonomy" id="303405"/>
    <lineage>
        <taxon>Eukaryota</taxon>
        <taxon>Sar</taxon>
        <taxon>Stramenopiles</taxon>
        <taxon>Ochrophyta</taxon>
        <taxon>Bacillariophyta</taxon>
        <taxon>Bacillariophyceae</taxon>
        <taxon>Bacillariophycidae</taxon>
        <taxon>Bacillariales</taxon>
        <taxon>Bacillariaceae</taxon>
        <taxon>Nitzschia</taxon>
    </lineage>
</organism>
<dbReference type="InterPro" id="IPR029526">
    <property type="entry name" value="PGBD"/>
</dbReference>
<keyword evidence="3" id="KW-1185">Reference proteome</keyword>
<name>A0A9K3PYJ3_9STRA</name>
<reference evidence="2" key="2">
    <citation type="submission" date="2021-04" db="EMBL/GenBank/DDBJ databases">
        <authorList>
            <person name="Podell S."/>
        </authorList>
    </citation>
    <scope>NUCLEOTIDE SEQUENCE</scope>
    <source>
        <strain evidence="2">Hildebrandi</strain>
    </source>
</reference>
<dbReference type="AlphaFoldDB" id="A0A9K3PYJ3"/>
<reference evidence="2" key="1">
    <citation type="journal article" date="2021" name="Sci. Rep.">
        <title>Diploid genomic architecture of Nitzschia inconspicua, an elite biomass production diatom.</title>
        <authorList>
            <person name="Oliver A."/>
            <person name="Podell S."/>
            <person name="Pinowska A."/>
            <person name="Traller J.C."/>
            <person name="Smith S.R."/>
            <person name="McClure R."/>
            <person name="Beliaev A."/>
            <person name="Bohutskyi P."/>
            <person name="Hill E.A."/>
            <person name="Rabines A."/>
            <person name="Zheng H."/>
            <person name="Allen L.Z."/>
            <person name="Kuo A."/>
            <person name="Grigoriev I.V."/>
            <person name="Allen A.E."/>
            <person name="Hazlebeck D."/>
            <person name="Allen E.E."/>
        </authorList>
    </citation>
    <scope>NUCLEOTIDE SEQUENCE</scope>
    <source>
        <strain evidence="2">Hildebrandi</strain>
    </source>
</reference>
<proteinExistence type="predicted"/>
<evidence type="ECO:0000313" key="3">
    <source>
        <dbReference type="Proteomes" id="UP000693970"/>
    </source>
</evidence>
<protein>
    <submittedName>
        <fullName evidence="2">Transposase IS4</fullName>
    </submittedName>
</protein>
<accession>A0A9K3PYJ3</accession>
<gene>
    <name evidence="2" type="ORF">IV203_036975</name>
</gene>
<comment type="caution">
    <text evidence="2">The sequence shown here is derived from an EMBL/GenBank/DDBJ whole genome shotgun (WGS) entry which is preliminary data.</text>
</comment>
<feature type="domain" description="PiggyBac transposable element-derived protein" evidence="1">
    <location>
        <begin position="69"/>
        <end position="170"/>
    </location>
</feature>
<evidence type="ECO:0000259" key="1">
    <source>
        <dbReference type="Pfam" id="PF13843"/>
    </source>
</evidence>
<sequence>MASPTAPTAATEATSPHYSINTPLIQTVHYLDGRNPTYSPVHDGEIQPFPPSFAMPQAGTEPTAALLSELFWPDSLLNSIVQSTNSYARSRLPAVKFKLLSKKDILHFLSTITYMGLIRLPCKDDYFKIGPQDIWPIHTAIKLTRTQFKYIWRNFHLSYSAGEETGEEDEDDVSGDFDDGEEMLLQDEPIDEEMEEEEEEEETPPIDSRWFAKVATLVDHVNNVSQRLCRYPGFAMADMTATRLQFVEQYIIALNNRAAIADHYAATRSAVMAITSPPCATNRRRRMGTKRPSLPEDRFKGKRSDHQVLVNKTQKACIYCSYERAVAKLNSVEPLPKVANVTRVCLLCGQHICCRHWNVFHGWS</sequence>
<dbReference type="OrthoDB" id="2432418at2759"/>